<name>A0A4R3MTI3_9FIRM</name>
<comment type="caution">
    <text evidence="3">The sequence shown here is derived from an EMBL/GenBank/DDBJ whole genome shotgun (WGS) entry which is preliminary data.</text>
</comment>
<dbReference type="AlphaFoldDB" id="A0A4R3MTI3"/>
<proteinExistence type="predicted"/>
<sequence>MAKKRLQYKIRQFNLKTDIAVKDDKFYLNENVVSYSMSENIVFDLVYRLQNREYIHQWDKENGNPNDIPELFYLKHGIDKDNDEQVSAYNKVVKNGLYIGEQKFVYAEKSAAMSRTQKTLYIREDLQPIVEEYITLGKNKTINKTIPSKWLTTRGLMLSSALLIDKVPRIAIIPDFEKNIREIVQVVEEFTPTTATEKEEYAAHMELAESEDRTNKKVKEKLKEIRDDQKRLKGYSIVQGGSVYKSETGWEKEGKRIKLEEVNNFKYVGKYKEKYHPKYTEEQTEEIKEIPINKYSLGYKLNVGEMDNTINCFDGMGLVSFEFMQQIEKEVGEKNINGCQLRLNYLKGLFVKFDFKKYLKEVLKTDTITDIFGGVHNIDDLDIIATESCFKAKLQFEDDGVTKKWLFNSLDEYYQLLDKYGFKKLGIANYAKNNPKKYTPLSYQALNGLGLDVYDMAELSKVQRKVIDNVLRRGDVVNVKLLLDIIEYDSSENQEEIETKLDYVKKLIEINEELIFDKEIQNFLYKKSKQLYKDLMIGRIRVPSQNLYITGDIIAFMEWAAYRDESKVKGFLGRNEFSCEGVEGEQVMIRYPLTHPSEVNKGNFVKSNNEYLEHLHNVIQVNCYDLTADRMSGCDFDGDKISIFPANMEVHKGKKLGDYVKEDYIQVNPADKATAKAVKFDFDAIWQLEEATMQDLTGKITNIGTTLQELSFLEDNKSKYDLGVRLTKHFQGVIIDAVKSGLKVEIPNGLKKYYQKPYYFKYIDGTPDYKLLSHRTPLGRFCFGLEKEFNKYFPIELENKQNKIGLESKAYLDCVNPHTILINEKMYDRGTMSKLIKELMPIHNNFSTKKGEIDKEMRKIGEGNSQSIKDERKLIQAMYGELYECTRNNAIKVANKICGNEEINSLYRESKELKAKYLESTKEEQEEIKKQALEIKEKINKINEEVINPSILASACVTIAYELSKNKNEYGINQNKNHLFPWIVAPYGLLENAKEKENKIKTNLKLVSLPENIQHVDKFRNILDIDGKRTEVHKVEDKTYATNIIEKEIYINKKSTSCIDENYELPLLKDYECKIWQFMVKDGARLESPDIRKKLADNNVVIKLKDNIYPAIYVKDDYIGSIHRQSSHVVGGKIEDYVGKEFKINNIRGNAKSYLFLDLEQFEVTLSD</sequence>
<dbReference type="InterPro" id="IPR057596">
    <property type="entry name" value="RDRP_core"/>
</dbReference>
<dbReference type="OrthoDB" id="1907802at2"/>
<accession>A0A4R3MTI3</accession>
<dbReference type="Proteomes" id="UP000294902">
    <property type="component" value="Unassembled WGS sequence"/>
</dbReference>
<reference evidence="3 4" key="1">
    <citation type="submission" date="2019-03" db="EMBL/GenBank/DDBJ databases">
        <title>Genomic Encyclopedia of Type Strains, Phase IV (KMG-IV): sequencing the most valuable type-strain genomes for metagenomic binning, comparative biology and taxonomic classification.</title>
        <authorList>
            <person name="Goeker M."/>
        </authorList>
    </citation>
    <scope>NUCLEOTIDE SEQUENCE [LARGE SCALE GENOMIC DNA]</scope>
    <source>
        <strain evidence="3 4">DSM 24629</strain>
    </source>
</reference>
<keyword evidence="3" id="KW-0696">RNA-directed RNA polymerase</keyword>
<organism evidence="3 4">
    <name type="scientific">Natranaerovirga pectinivora</name>
    <dbReference type="NCBI Taxonomy" id="682400"/>
    <lineage>
        <taxon>Bacteria</taxon>
        <taxon>Bacillati</taxon>
        <taxon>Bacillota</taxon>
        <taxon>Clostridia</taxon>
        <taxon>Lachnospirales</taxon>
        <taxon>Natranaerovirgaceae</taxon>
        <taxon>Natranaerovirga</taxon>
    </lineage>
</organism>
<evidence type="ECO:0000313" key="4">
    <source>
        <dbReference type="Proteomes" id="UP000294902"/>
    </source>
</evidence>
<feature type="domain" description="RDRP core" evidence="2">
    <location>
        <begin position="307"/>
        <end position="761"/>
    </location>
</feature>
<gene>
    <name evidence="3" type="ORF">EDC18_102393</name>
</gene>
<dbReference type="RefSeq" id="WP_132250722.1">
    <property type="nucleotide sequence ID" value="NZ_SMAL01000002.1"/>
</dbReference>
<protein>
    <submittedName>
        <fullName evidence="3">RNA-dependent RNA polymerase</fullName>
    </submittedName>
</protein>
<keyword evidence="4" id="KW-1185">Reference proteome</keyword>
<dbReference type="Pfam" id="PF05183">
    <property type="entry name" value="RdRP"/>
    <property type="match status" value="1"/>
</dbReference>
<dbReference type="EMBL" id="SMAL01000002">
    <property type="protein sequence ID" value="TCT16374.1"/>
    <property type="molecule type" value="Genomic_DNA"/>
</dbReference>
<dbReference type="GO" id="GO:0003968">
    <property type="term" value="F:RNA-directed RNA polymerase activity"/>
    <property type="evidence" value="ECO:0007669"/>
    <property type="project" value="UniProtKB-KW"/>
</dbReference>
<feature type="coiled-coil region" evidence="1">
    <location>
        <begin position="918"/>
        <end position="945"/>
    </location>
</feature>
<keyword evidence="3" id="KW-0808">Transferase</keyword>
<evidence type="ECO:0000313" key="3">
    <source>
        <dbReference type="EMBL" id="TCT16374.1"/>
    </source>
</evidence>
<keyword evidence="1" id="KW-0175">Coiled coil</keyword>
<evidence type="ECO:0000259" key="2">
    <source>
        <dbReference type="Pfam" id="PF05183"/>
    </source>
</evidence>
<keyword evidence="3" id="KW-0548">Nucleotidyltransferase</keyword>
<evidence type="ECO:0000256" key="1">
    <source>
        <dbReference type="SAM" id="Coils"/>
    </source>
</evidence>